<proteinExistence type="predicted"/>
<organism evidence="2 3">
    <name type="scientific">Paracoccus kondratievae</name>
    <dbReference type="NCBI Taxonomy" id="135740"/>
    <lineage>
        <taxon>Bacteria</taxon>
        <taxon>Pseudomonadati</taxon>
        <taxon>Pseudomonadota</taxon>
        <taxon>Alphaproteobacteria</taxon>
        <taxon>Rhodobacterales</taxon>
        <taxon>Paracoccaceae</taxon>
        <taxon>Paracoccus</taxon>
    </lineage>
</organism>
<keyword evidence="3" id="KW-1185">Reference proteome</keyword>
<feature type="region of interest" description="Disordered" evidence="1">
    <location>
        <begin position="1"/>
        <end position="27"/>
    </location>
</feature>
<reference evidence="2" key="2">
    <citation type="submission" date="2023-01" db="EMBL/GenBank/DDBJ databases">
        <authorList>
            <person name="Sun Q."/>
            <person name="Evtushenko L."/>
        </authorList>
    </citation>
    <scope>NUCLEOTIDE SEQUENCE</scope>
    <source>
        <strain evidence="2">VKM B-2222</strain>
    </source>
</reference>
<accession>A0AAD3NZ79</accession>
<sequence length="136" mass="14695">MYLRGGRQNARPRICPDNDTGQRPGLRIGAGKRQVAQPAIVTVLRGGTFIALGIKPDGARMTTGADDHLFQRAGECRGQMAGHRRPGRHLAGQNGQGHHDEREKASDLVMDGLVAHTPCLGKRPFASLTLIKNRSV</sequence>
<dbReference type="Proteomes" id="UP001143349">
    <property type="component" value="Unassembled WGS sequence"/>
</dbReference>
<protein>
    <submittedName>
        <fullName evidence="2">Uncharacterized protein</fullName>
    </submittedName>
</protein>
<name>A0AAD3NZ79_9RHOB</name>
<dbReference type="EMBL" id="BSFH01000029">
    <property type="protein sequence ID" value="GLK64705.1"/>
    <property type="molecule type" value="Genomic_DNA"/>
</dbReference>
<evidence type="ECO:0000313" key="2">
    <source>
        <dbReference type="EMBL" id="GLK64705.1"/>
    </source>
</evidence>
<evidence type="ECO:0000256" key="1">
    <source>
        <dbReference type="SAM" id="MobiDB-lite"/>
    </source>
</evidence>
<dbReference type="AlphaFoldDB" id="A0AAD3NZ79"/>
<gene>
    <name evidence="2" type="ORF">GCM10017635_21760</name>
</gene>
<reference evidence="2" key="1">
    <citation type="journal article" date="2014" name="Int. J. Syst. Evol. Microbiol.">
        <title>Complete genome sequence of Corynebacterium casei LMG S-19264T (=DSM 44701T), isolated from a smear-ripened cheese.</title>
        <authorList>
            <consortium name="US DOE Joint Genome Institute (JGI-PGF)"/>
            <person name="Walter F."/>
            <person name="Albersmeier A."/>
            <person name="Kalinowski J."/>
            <person name="Ruckert C."/>
        </authorList>
    </citation>
    <scope>NUCLEOTIDE SEQUENCE</scope>
    <source>
        <strain evidence="2">VKM B-2222</strain>
    </source>
</reference>
<evidence type="ECO:0000313" key="3">
    <source>
        <dbReference type="Proteomes" id="UP001143349"/>
    </source>
</evidence>
<comment type="caution">
    <text evidence="2">The sequence shown here is derived from an EMBL/GenBank/DDBJ whole genome shotgun (WGS) entry which is preliminary data.</text>
</comment>
<feature type="region of interest" description="Disordered" evidence="1">
    <location>
        <begin position="80"/>
        <end position="101"/>
    </location>
</feature>